<dbReference type="InterPro" id="IPR029043">
    <property type="entry name" value="GcvT/YgfZ_C"/>
</dbReference>
<gene>
    <name evidence="11" type="ORF">O9G_003771</name>
    <name evidence="12" type="ORF">ROZALSC1DRAFT_28626</name>
</gene>
<dbReference type="SUPFAM" id="SSF103025">
    <property type="entry name" value="Folate-binding domain"/>
    <property type="match status" value="1"/>
</dbReference>
<comment type="similarity">
    <text evidence="1 8">Belongs to the GcvT family.</text>
</comment>
<dbReference type="PANTHER" id="PTHR43757">
    <property type="entry name" value="AMINOMETHYLTRANSFERASE"/>
    <property type="match status" value="1"/>
</dbReference>
<evidence type="ECO:0000259" key="10">
    <source>
        <dbReference type="Pfam" id="PF08669"/>
    </source>
</evidence>
<dbReference type="NCBIfam" id="TIGR00528">
    <property type="entry name" value="gcvT"/>
    <property type="match status" value="1"/>
</dbReference>
<evidence type="ECO:0000313" key="14">
    <source>
        <dbReference type="Proteomes" id="UP000281549"/>
    </source>
</evidence>
<evidence type="ECO:0000256" key="7">
    <source>
        <dbReference type="PIRSR" id="PIRSR006487-1"/>
    </source>
</evidence>
<evidence type="ECO:0000256" key="6">
    <source>
        <dbReference type="ARBA" id="ARBA00047665"/>
    </source>
</evidence>
<dbReference type="HOGENOM" id="CLU_007884_10_0_1"/>
<sequence>MKYFKLRIHGTDKERFIEKLTVVDLARMSVGQSALSVFTNEKGGVLDDTVITCKADHLHLVNNAGCSEKIKSHLLEHSVKFDVKVSFENLSLIAVQGPLSQKVVEKVFGEKFEDLKFMHCTTVKFGDENVTVSRCGYTGEDGFEISVSEKNVVKLVERMLEDGDVKMAGLGARDTLRMEAGLCLYGHEIDEQTGPIEAGLGWTISKRRRNEGGFLGSEFVLKNLNEGVETKRVGIIVSGAPARSGADILDVEGKIVGRVTSGGPSPSLKQNIAMGYIRREHCKVGTEIKVNVRGRNQLAKVAKLPFVAHNYKK</sequence>
<dbReference type="OrthoDB" id="10263536at2759"/>
<comment type="catalytic activity">
    <reaction evidence="6 8">
        <text>N(6)-[(R)-S(8)-aminomethyldihydrolipoyl]-L-lysyl-[protein] + (6S)-5,6,7,8-tetrahydrofolate = N(6)-[(R)-dihydrolipoyl]-L-lysyl-[protein] + (6R)-5,10-methylene-5,6,7,8-tetrahydrofolate + NH4(+)</text>
        <dbReference type="Rhea" id="RHEA:16945"/>
        <dbReference type="Rhea" id="RHEA-COMP:10475"/>
        <dbReference type="Rhea" id="RHEA-COMP:10492"/>
        <dbReference type="ChEBI" id="CHEBI:15636"/>
        <dbReference type="ChEBI" id="CHEBI:28938"/>
        <dbReference type="ChEBI" id="CHEBI:57453"/>
        <dbReference type="ChEBI" id="CHEBI:83100"/>
        <dbReference type="ChEBI" id="CHEBI:83143"/>
        <dbReference type="EC" id="2.1.2.10"/>
    </reaction>
</comment>
<evidence type="ECO:0000256" key="4">
    <source>
        <dbReference type="ARBA" id="ARBA00022679"/>
    </source>
</evidence>
<evidence type="ECO:0000256" key="1">
    <source>
        <dbReference type="ARBA" id="ARBA00008609"/>
    </source>
</evidence>
<dbReference type="PANTHER" id="PTHR43757:SF2">
    <property type="entry name" value="AMINOMETHYLTRANSFERASE, MITOCHONDRIAL"/>
    <property type="match status" value="1"/>
</dbReference>
<keyword evidence="8" id="KW-0809">Transit peptide</keyword>
<dbReference type="Proteomes" id="UP000030755">
    <property type="component" value="Unassembled WGS sequence"/>
</dbReference>
<protein>
    <recommendedName>
        <fullName evidence="2 8">Aminomethyltransferase</fullName>
        <ecNumber evidence="2 8">2.1.2.10</ecNumber>
    </recommendedName>
    <alternativeName>
        <fullName evidence="5 8">Glycine cleavage system T protein</fullName>
    </alternativeName>
</protein>
<keyword evidence="4 8" id="KW-0808">Transferase</keyword>
<feature type="domain" description="GCVT N-terminal" evidence="9">
    <location>
        <begin position="5"/>
        <end position="206"/>
    </location>
</feature>
<accession>A0A075B2A2</accession>
<evidence type="ECO:0000313" key="13">
    <source>
        <dbReference type="Proteomes" id="UP000030755"/>
    </source>
</evidence>
<dbReference type="Gene3D" id="3.30.1360.120">
    <property type="entry name" value="Probable tRNA modification gtpase trme, domain 1"/>
    <property type="match status" value="1"/>
</dbReference>
<evidence type="ECO:0000259" key="9">
    <source>
        <dbReference type="Pfam" id="PF01571"/>
    </source>
</evidence>
<dbReference type="GO" id="GO:0005739">
    <property type="term" value="C:mitochondrion"/>
    <property type="evidence" value="ECO:0007669"/>
    <property type="project" value="UniProtKB-SubCell"/>
</dbReference>
<dbReference type="OMA" id="EHRHVRT"/>
<dbReference type="GO" id="GO:0004047">
    <property type="term" value="F:aminomethyltransferase activity"/>
    <property type="evidence" value="ECO:0007669"/>
    <property type="project" value="UniProtKB-EC"/>
</dbReference>
<dbReference type="SUPFAM" id="SSF101790">
    <property type="entry name" value="Aminomethyltransferase beta-barrel domain"/>
    <property type="match status" value="1"/>
</dbReference>
<dbReference type="AlphaFoldDB" id="A0A075B2A2"/>
<dbReference type="PIRSF" id="PIRSF006487">
    <property type="entry name" value="GcvT"/>
    <property type="match status" value="1"/>
</dbReference>
<dbReference type="InterPro" id="IPR006223">
    <property type="entry name" value="GcvT"/>
</dbReference>
<reference evidence="12" key="3">
    <citation type="submission" date="2018-08" db="EMBL/GenBank/DDBJ databases">
        <title>Leveraging single-cell genomics to expand the Fungal Tree of Life.</title>
        <authorList>
            <consortium name="DOE Joint Genome Institute"/>
            <person name="Ahrendt S.R."/>
            <person name="Quandt C.A."/>
            <person name="Ciobanu D."/>
            <person name="Clum A."/>
            <person name="Salamov A."/>
            <person name="Andreopoulos B."/>
            <person name="Cheng J.-F."/>
            <person name="Woyke T."/>
            <person name="Pelin A."/>
            <person name="Henrissat B."/>
            <person name="Reynolds N."/>
            <person name="Benny G.L."/>
            <person name="Smith M.E."/>
            <person name="James T.Y."/>
            <person name="Grigoriev I.V."/>
        </authorList>
    </citation>
    <scope>NUCLEOTIDE SEQUENCE</scope>
    <source>
        <strain evidence="12">CSF55</strain>
    </source>
</reference>
<dbReference type="Pfam" id="PF01571">
    <property type="entry name" value="GCV_T"/>
    <property type="match status" value="1"/>
</dbReference>
<dbReference type="EC" id="2.1.2.10" evidence="2 8"/>
<evidence type="ECO:0000313" key="12">
    <source>
        <dbReference type="EMBL" id="RKP19813.1"/>
    </source>
</evidence>
<reference evidence="14" key="2">
    <citation type="journal article" date="2018" name="Nat. Microbiol.">
        <title>Leveraging single-cell genomics to expand the fungal tree of life.</title>
        <authorList>
            <person name="Ahrendt S.R."/>
            <person name="Quandt C.A."/>
            <person name="Ciobanu D."/>
            <person name="Clum A."/>
            <person name="Salamov A."/>
            <person name="Andreopoulos B."/>
            <person name="Cheng J.F."/>
            <person name="Woyke T."/>
            <person name="Pelin A."/>
            <person name="Henrissat B."/>
            <person name="Reynolds N.K."/>
            <person name="Benny G.L."/>
            <person name="Smith M.E."/>
            <person name="James T.Y."/>
            <person name="Grigoriev I.V."/>
        </authorList>
    </citation>
    <scope>NUCLEOTIDE SEQUENCE [LARGE SCALE GENOMIC DNA]</scope>
    <source>
        <strain evidence="14">CSF55</strain>
    </source>
</reference>
<dbReference type="GO" id="GO:0005960">
    <property type="term" value="C:glycine cleavage complex"/>
    <property type="evidence" value="ECO:0007669"/>
    <property type="project" value="EnsemblFungi"/>
</dbReference>
<proteinExistence type="inferred from homology"/>
<dbReference type="GO" id="GO:0006546">
    <property type="term" value="P:glycine catabolic process"/>
    <property type="evidence" value="ECO:0007669"/>
    <property type="project" value="InterPro"/>
</dbReference>
<dbReference type="EMBL" id="ML005155">
    <property type="protein sequence ID" value="RKP19813.1"/>
    <property type="molecule type" value="Genomic_DNA"/>
</dbReference>
<dbReference type="STRING" id="988480.A0A075B2A2"/>
<dbReference type="InterPro" id="IPR013977">
    <property type="entry name" value="GcvT_C"/>
</dbReference>
<organism evidence="11 13">
    <name type="scientific">Rozella allomycis (strain CSF55)</name>
    <dbReference type="NCBI Taxonomy" id="988480"/>
    <lineage>
        <taxon>Eukaryota</taxon>
        <taxon>Fungi</taxon>
        <taxon>Fungi incertae sedis</taxon>
        <taxon>Cryptomycota</taxon>
        <taxon>Cryptomycota incertae sedis</taxon>
        <taxon>Rozella</taxon>
    </lineage>
</organism>
<reference evidence="11 13" key="1">
    <citation type="journal article" date="2013" name="Curr. Biol.">
        <title>Shared signatures of parasitism and phylogenomics unite Cryptomycota and microsporidia.</title>
        <authorList>
            <person name="James T.Y."/>
            <person name="Pelin A."/>
            <person name="Bonen L."/>
            <person name="Ahrendt S."/>
            <person name="Sain D."/>
            <person name="Corradi N."/>
            <person name="Stajich J.E."/>
        </authorList>
    </citation>
    <scope>NUCLEOTIDE SEQUENCE [LARGE SCALE GENOMIC DNA]</scope>
    <source>
        <strain evidence="11">CSF55</strain>
        <strain evidence="11">CSF55</strain>
    </source>
</reference>
<evidence type="ECO:0000256" key="5">
    <source>
        <dbReference type="ARBA" id="ARBA00031395"/>
    </source>
</evidence>
<keyword evidence="13" id="KW-1185">Reference proteome</keyword>
<name>A0A075B2A2_ROZAC</name>
<dbReference type="Pfam" id="PF08669">
    <property type="entry name" value="GCV_T_C"/>
    <property type="match status" value="1"/>
</dbReference>
<comment type="subcellular location">
    <subcellularLocation>
        <location evidence="8">Mitochondrion</location>
    </subcellularLocation>
</comment>
<dbReference type="InterPro" id="IPR028896">
    <property type="entry name" value="GcvT/YgfZ/DmdA"/>
</dbReference>
<feature type="domain" description="Aminomethyltransferase C-terminal" evidence="10">
    <location>
        <begin position="231"/>
        <end position="307"/>
    </location>
</feature>
<keyword evidence="3 8" id="KW-0032">Aminotransferase</keyword>
<comment type="function">
    <text evidence="8">The glycine cleavage system catalyzes the degradation of glycine.</text>
</comment>
<evidence type="ECO:0000256" key="8">
    <source>
        <dbReference type="RuleBase" id="RU003981"/>
    </source>
</evidence>
<evidence type="ECO:0000313" key="11">
    <source>
        <dbReference type="EMBL" id="EPZ36657.1"/>
    </source>
</evidence>
<feature type="binding site" evidence="7">
    <location>
        <position position="144"/>
    </location>
    <ligand>
        <name>substrate</name>
    </ligand>
</feature>
<keyword evidence="8" id="KW-0496">Mitochondrion</keyword>
<comment type="subunit">
    <text evidence="8">The glycine cleavage system is composed of four proteins: P, T, L and H.</text>
</comment>
<dbReference type="GO" id="GO:0008483">
    <property type="term" value="F:transaminase activity"/>
    <property type="evidence" value="ECO:0007669"/>
    <property type="project" value="UniProtKB-KW"/>
</dbReference>
<dbReference type="InterPro" id="IPR027266">
    <property type="entry name" value="TrmE/GcvT-like"/>
</dbReference>
<dbReference type="GO" id="GO:0006730">
    <property type="term" value="P:one-carbon metabolic process"/>
    <property type="evidence" value="ECO:0007669"/>
    <property type="project" value="EnsemblFungi"/>
</dbReference>
<dbReference type="InterPro" id="IPR006222">
    <property type="entry name" value="GCVT_N"/>
</dbReference>
<dbReference type="EMBL" id="KE560502">
    <property type="protein sequence ID" value="EPZ36657.1"/>
    <property type="molecule type" value="Genomic_DNA"/>
</dbReference>
<evidence type="ECO:0000256" key="2">
    <source>
        <dbReference type="ARBA" id="ARBA00012616"/>
    </source>
</evidence>
<dbReference type="Proteomes" id="UP000281549">
    <property type="component" value="Unassembled WGS sequence"/>
</dbReference>
<evidence type="ECO:0000256" key="3">
    <source>
        <dbReference type="ARBA" id="ARBA00022576"/>
    </source>
</evidence>